<keyword evidence="1" id="KW-0433">Leucine-rich repeat</keyword>
<evidence type="ECO:0000313" key="6">
    <source>
        <dbReference type="RefSeq" id="XP_017978516.1"/>
    </source>
</evidence>
<dbReference type="PROSITE" id="PS51450">
    <property type="entry name" value="LRR"/>
    <property type="match status" value="2"/>
</dbReference>
<dbReference type="GeneID" id="18595332"/>
<gene>
    <name evidence="6" type="primary">LOC18595332</name>
</gene>
<reference evidence="6" key="2">
    <citation type="submission" date="2025-08" db="UniProtKB">
        <authorList>
            <consortium name="RefSeq"/>
        </authorList>
    </citation>
    <scope>IDENTIFICATION</scope>
</reference>
<sequence>MGRQFLKFLVLSVILLVRFQGQEGCLEEEKKALLELKAFVKSDGYDADLLLPSWVGDTHSNCCNWDRVTCNSSTGHVIELSLSNTRQIDTDIESMFDYSENEWYFNISLLQPFKELRSLNLSYNKISDWIQNQELSVFENLEELDLSFNGLSDPKSFPELRKLKYLDLSINVFSKHVMRLLARLPSLKYLDLTDNSLRGGLTRQDNGFHGQSLEGAKSLHFGM</sequence>
<evidence type="ECO:0000256" key="2">
    <source>
        <dbReference type="ARBA" id="ARBA00022737"/>
    </source>
</evidence>
<feature type="chain" id="PRO_5044193926" evidence="3">
    <location>
        <begin position="22"/>
        <end position="223"/>
    </location>
</feature>
<dbReference type="SUPFAM" id="SSF52047">
    <property type="entry name" value="RNI-like"/>
    <property type="match status" value="1"/>
</dbReference>
<dbReference type="InterPro" id="IPR001611">
    <property type="entry name" value="Leu-rich_rpt"/>
</dbReference>
<evidence type="ECO:0000259" key="4">
    <source>
        <dbReference type="Pfam" id="PF08263"/>
    </source>
</evidence>
<accession>A0AB32WIE4</accession>
<dbReference type="Proteomes" id="UP000694886">
    <property type="component" value="Chromosome 6"/>
</dbReference>
<evidence type="ECO:0000313" key="5">
    <source>
        <dbReference type="Proteomes" id="UP000694886"/>
    </source>
</evidence>
<dbReference type="InterPro" id="IPR013210">
    <property type="entry name" value="LRR_N_plant-typ"/>
</dbReference>
<dbReference type="Gene3D" id="3.80.10.10">
    <property type="entry name" value="Ribonuclease Inhibitor"/>
    <property type="match status" value="2"/>
</dbReference>
<dbReference type="AlphaFoldDB" id="A0AB32WIE4"/>
<dbReference type="Gramene" id="Tc06v2_t002570.3">
    <property type="protein sequence ID" value="Tc06v2_p002570.3"/>
    <property type="gene ID" value="Tc06v2_g002570"/>
</dbReference>
<dbReference type="Pfam" id="PF08263">
    <property type="entry name" value="LRRNT_2"/>
    <property type="match status" value="1"/>
</dbReference>
<dbReference type="Pfam" id="PF13516">
    <property type="entry name" value="LRR_6"/>
    <property type="match status" value="1"/>
</dbReference>
<dbReference type="Pfam" id="PF13855">
    <property type="entry name" value="LRR_8"/>
    <property type="match status" value="1"/>
</dbReference>
<evidence type="ECO:0000256" key="3">
    <source>
        <dbReference type="SAM" id="SignalP"/>
    </source>
</evidence>
<dbReference type="RefSeq" id="XP_017978516.1">
    <property type="nucleotide sequence ID" value="XM_018123027.1"/>
</dbReference>
<dbReference type="InterPro" id="IPR032675">
    <property type="entry name" value="LRR_dom_sf"/>
</dbReference>
<proteinExistence type="predicted"/>
<dbReference type="PRINTS" id="PR00019">
    <property type="entry name" value="LEURICHRPT"/>
</dbReference>
<keyword evidence="3" id="KW-0732">Signal</keyword>
<feature type="signal peptide" evidence="3">
    <location>
        <begin position="1"/>
        <end position="21"/>
    </location>
</feature>
<protein>
    <submittedName>
        <fullName evidence="6">Probable LRR receptor-like serine/threonine-protein kinase At2g24230 isoform X5</fullName>
    </submittedName>
</protein>
<reference evidence="5" key="1">
    <citation type="journal article" date="1997" name="Nucleic Acids Res.">
        <title>tRNAscan-SE: a program for improved detection of transfer RNA genes in genomic sequence.</title>
        <authorList>
            <person name="Lowe T.M."/>
            <person name="Eddy S.R."/>
        </authorList>
    </citation>
    <scope>NUCLEOTIDE SEQUENCE [LARGE SCALE GENOMIC DNA]</scope>
    <source>
        <strain evidence="5">r\B97-61/B2</strain>
    </source>
</reference>
<name>A0AB32WIE4_THECC</name>
<keyword evidence="2" id="KW-0677">Repeat</keyword>
<feature type="domain" description="Leucine-rich repeat-containing N-terminal plant-type" evidence="4">
    <location>
        <begin position="27"/>
        <end position="71"/>
    </location>
</feature>
<dbReference type="PANTHER" id="PTHR48065:SF75">
    <property type="entry name" value="LEUCINE-RICH REPEAT-CONTAINING N-TERMINAL PLANT-TYPE DOMAIN-CONTAINING PROTEIN"/>
    <property type="match status" value="1"/>
</dbReference>
<organism evidence="5 6">
    <name type="scientific">Theobroma cacao</name>
    <name type="common">Cacao</name>
    <name type="synonym">Cocoa</name>
    <dbReference type="NCBI Taxonomy" id="3641"/>
    <lineage>
        <taxon>Eukaryota</taxon>
        <taxon>Viridiplantae</taxon>
        <taxon>Streptophyta</taxon>
        <taxon>Embryophyta</taxon>
        <taxon>Tracheophyta</taxon>
        <taxon>Spermatophyta</taxon>
        <taxon>Magnoliopsida</taxon>
        <taxon>eudicotyledons</taxon>
        <taxon>Gunneridae</taxon>
        <taxon>Pentapetalae</taxon>
        <taxon>rosids</taxon>
        <taxon>malvids</taxon>
        <taxon>Malvales</taxon>
        <taxon>Malvaceae</taxon>
        <taxon>Byttnerioideae</taxon>
        <taxon>Theobroma</taxon>
    </lineage>
</organism>
<dbReference type="PANTHER" id="PTHR48065">
    <property type="entry name" value="OS10G0469600 PROTEIN"/>
    <property type="match status" value="1"/>
</dbReference>
<evidence type="ECO:0000256" key="1">
    <source>
        <dbReference type="ARBA" id="ARBA00022614"/>
    </source>
</evidence>